<proteinExistence type="predicted"/>
<accession>A0AAD9V100</accession>
<dbReference type="EMBL" id="JARQWQ010000050">
    <property type="protein sequence ID" value="KAK2557299.1"/>
    <property type="molecule type" value="Genomic_DNA"/>
</dbReference>
<reference evidence="2" key="1">
    <citation type="journal article" date="2023" name="G3 (Bethesda)">
        <title>Whole genome assembly and annotation of the endangered Caribbean coral Acropora cervicornis.</title>
        <authorList>
            <person name="Selwyn J.D."/>
            <person name="Vollmer S.V."/>
        </authorList>
    </citation>
    <scope>NUCLEOTIDE SEQUENCE</scope>
    <source>
        <strain evidence="2">K2</strain>
    </source>
</reference>
<dbReference type="Proteomes" id="UP001249851">
    <property type="component" value="Unassembled WGS sequence"/>
</dbReference>
<gene>
    <name evidence="2" type="ORF">P5673_020395</name>
</gene>
<name>A0AAD9V100_ACRCE</name>
<comment type="caution">
    <text evidence="2">The sequence shown here is derived from an EMBL/GenBank/DDBJ whole genome shotgun (WGS) entry which is preliminary data.</text>
</comment>
<feature type="compositionally biased region" description="Basic and acidic residues" evidence="1">
    <location>
        <begin position="119"/>
        <end position="152"/>
    </location>
</feature>
<dbReference type="PANTHER" id="PTHR34239:SF2">
    <property type="entry name" value="TRANSPOSABLE ELEMENT P TRANSPOSASE_THAP9 CONSERVED DOMAIN-CONTAINING PROTEIN"/>
    <property type="match status" value="1"/>
</dbReference>
<keyword evidence="3" id="KW-1185">Reference proteome</keyword>
<dbReference type="PANTHER" id="PTHR34239">
    <property type="entry name" value="APPLE DOMAIN-CONTAINING PROTEIN"/>
    <property type="match status" value="1"/>
</dbReference>
<feature type="region of interest" description="Disordered" evidence="1">
    <location>
        <begin position="1"/>
        <end position="57"/>
    </location>
</feature>
<feature type="compositionally biased region" description="Polar residues" evidence="1">
    <location>
        <begin position="43"/>
        <end position="57"/>
    </location>
</feature>
<evidence type="ECO:0000313" key="3">
    <source>
        <dbReference type="Proteomes" id="UP001249851"/>
    </source>
</evidence>
<sequence>MPSHGQKSREKSLDSSEGGRSVLEHTRTGSLDGKSATGRRETSGASQIPASDTTCSNERLLSLQTSIESGFTRLSMSGSLAKAIKDCFSTMVDKFESNLLDTEESDPEISGPDEPTSGTRKERENPNIESLLESRGKAASEKTGKASNEDPKSAVLDSIKQDLKADEPGDPIDGELSVIVNSLLTKGMADDKLQEKMNRIACPQNCEALTKVKVNQLIWDNLSANVRSQDLRMQKVQTSLIKGITGIVLATNKVHGCLDSIPEGRDLIQSLSDSIAMLANANKQINMRRKEMIKPDLHDDYKHLCSSSIEPTSFLFGDELPKQVKDLTEVNRVGKKVTHSRSSKANAFGYKSRPSFGYGRNGRYHSSTCLLF</sequence>
<organism evidence="2 3">
    <name type="scientific">Acropora cervicornis</name>
    <name type="common">Staghorn coral</name>
    <dbReference type="NCBI Taxonomy" id="6130"/>
    <lineage>
        <taxon>Eukaryota</taxon>
        <taxon>Metazoa</taxon>
        <taxon>Cnidaria</taxon>
        <taxon>Anthozoa</taxon>
        <taxon>Hexacorallia</taxon>
        <taxon>Scleractinia</taxon>
        <taxon>Astrocoeniina</taxon>
        <taxon>Acroporidae</taxon>
        <taxon>Acropora</taxon>
    </lineage>
</organism>
<reference evidence="2" key="2">
    <citation type="journal article" date="2023" name="Science">
        <title>Genomic signatures of disease resistance in endangered staghorn corals.</title>
        <authorList>
            <person name="Vollmer S.V."/>
            <person name="Selwyn J.D."/>
            <person name="Despard B.A."/>
            <person name="Roesel C.L."/>
        </authorList>
    </citation>
    <scope>NUCLEOTIDE SEQUENCE</scope>
    <source>
        <strain evidence="2">K2</strain>
    </source>
</reference>
<evidence type="ECO:0000313" key="2">
    <source>
        <dbReference type="EMBL" id="KAK2557299.1"/>
    </source>
</evidence>
<dbReference type="AlphaFoldDB" id="A0AAD9V100"/>
<protein>
    <submittedName>
        <fullName evidence="2">Uncharacterized protein</fullName>
    </submittedName>
</protein>
<feature type="region of interest" description="Disordered" evidence="1">
    <location>
        <begin position="98"/>
        <end position="155"/>
    </location>
</feature>
<evidence type="ECO:0000256" key="1">
    <source>
        <dbReference type="SAM" id="MobiDB-lite"/>
    </source>
</evidence>